<keyword evidence="5" id="KW-0969">Cilium</keyword>
<dbReference type="SUPFAM" id="SSF64518">
    <property type="entry name" value="Phase 1 flagellin"/>
    <property type="match status" value="2"/>
</dbReference>
<dbReference type="RefSeq" id="WP_145618213.1">
    <property type="nucleotide sequence ID" value="NZ_JARPAF010000004.1"/>
</dbReference>
<feature type="domain" description="Flagellin N-terminal" evidence="4">
    <location>
        <begin position="15"/>
        <end position="145"/>
    </location>
</feature>
<dbReference type="EMBL" id="VITO01000010">
    <property type="protein sequence ID" value="TWB25288.1"/>
    <property type="molecule type" value="Genomic_DNA"/>
</dbReference>
<dbReference type="Gene3D" id="1.20.1330.10">
    <property type="entry name" value="f41 fragment of flagellin, N-terminal domain"/>
    <property type="match status" value="2"/>
</dbReference>
<sequence length="618" mass="62855">MSDAVQLSSSMRTNLLLLQQTNTSTSKLENQLATGNKVNSALDGPTAFFAAQSLNQRASDLSTLKDGMSQAVSTIKAGSQGITSIQSLVTQAQGLLTTAYANLGTDAGSVATRKSLADQFNGIKDQIDKLAGDSGYSGKNLVAGNGQSYAATSTTIATANSITSISNARVTNITGADTYSVKISGTGAVSGAAADIANAETARGVFGLKVSGTLSSTAGNFSDISIQTRGAVGQQRSVVVTEGDESRTINFFDNTQSATNTLQTAGSSGTAQISQVSITGNIEQGDTFTATINGTSFTYTASAGDVSAADTATRQQNIATNLKTVIGNALHGAFSGFSVGAGGANNQFTITAGATAGTASSFSLGTSASNALTKDISLSFSSGTVVSFTVDRASLEALGTAGNGTSTIEKNVDVSVTATDLNGVSVTRSGTNERGDSKLSDGENAFSFSTGTVRLNVDASNVRQAASANKAANISTAQTTAAGTSNDLSVQFNENNSSGITVAATNVTTSGQGLAVDYAQNNFLDRADIDKAQAQLTNATNVLRSASQTLATNLNIIQTRSDFTNAFNNVLQDGADNLTQVDQNEAGAQLLALQTKQSLGVTTLSLANQAQQSILKLF</sequence>
<gene>
    <name evidence="5" type="ORF">FBZ88_11044</name>
</gene>
<keyword evidence="5" id="KW-0966">Cell projection</keyword>
<evidence type="ECO:0000256" key="2">
    <source>
        <dbReference type="ARBA" id="ARBA00005709"/>
    </source>
</evidence>
<comment type="subcellular location">
    <subcellularLocation>
        <location evidence="1">Bacterial flagellum</location>
    </subcellularLocation>
</comment>
<keyword evidence="3" id="KW-0975">Bacterial flagellum</keyword>
<dbReference type="InterPro" id="IPR001029">
    <property type="entry name" value="Flagellin_N"/>
</dbReference>
<comment type="similarity">
    <text evidence="2">Belongs to the bacterial flagellin family.</text>
</comment>
<evidence type="ECO:0000313" key="5">
    <source>
        <dbReference type="EMBL" id="TWB25288.1"/>
    </source>
</evidence>
<name>A0A560FUG7_9PROT</name>
<comment type="caution">
    <text evidence="5">The sequence shown here is derived from an EMBL/GenBank/DDBJ whole genome shotgun (WGS) entry which is preliminary data.</text>
</comment>
<reference evidence="5 6" key="1">
    <citation type="submission" date="2019-06" db="EMBL/GenBank/DDBJ databases">
        <title>Genomic Encyclopedia of Type Strains, Phase IV (KMG-V): Genome sequencing to study the core and pangenomes of soil and plant-associated prokaryotes.</title>
        <authorList>
            <person name="Whitman W."/>
        </authorList>
    </citation>
    <scope>NUCLEOTIDE SEQUENCE [LARGE SCALE GENOMIC DNA]</scope>
    <source>
        <strain evidence="5 6">BR 11865</strain>
    </source>
</reference>
<evidence type="ECO:0000313" key="6">
    <source>
        <dbReference type="Proteomes" id="UP000316545"/>
    </source>
</evidence>
<keyword evidence="6" id="KW-1185">Reference proteome</keyword>
<keyword evidence="5" id="KW-0282">Flagellum</keyword>
<evidence type="ECO:0000256" key="1">
    <source>
        <dbReference type="ARBA" id="ARBA00004365"/>
    </source>
</evidence>
<protein>
    <submittedName>
        <fullName evidence="5">Flagellin-like hook-associated protein FlgL</fullName>
    </submittedName>
</protein>
<dbReference type="GO" id="GO:0005198">
    <property type="term" value="F:structural molecule activity"/>
    <property type="evidence" value="ECO:0007669"/>
    <property type="project" value="InterPro"/>
</dbReference>
<dbReference type="GO" id="GO:0009288">
    <property type="term" value="C:bacterial-type flagellum"/>
    <property type="evidence" value="ECO:0007669"/>
    <property type="project" value="UniProtKB-SubCell"/>
</dbReference>
<dbReference type="Pfam" id="PF00669">
    <property type="entry name" value="Flagellin_N"/>
    <property type="match status" value="1"/>
</dbReference>
<proteinExistence type="inferred from homology"/>
<evidence type="ECO:0000256" key="3">
    <source>
        <dbReference type="ARBA" id="ARBA00023143"/>
    </source>
</evidence>
<organism evidence="5 6">
    <name type="scientific">Nitrospirillum amazonense</name>
    <dbReference type="NCBI Taxonomy" id="28077"/>
    <lineage>
        <taxon>Bacteria</taxon>
        <taxon>Pseudomonadati</taxon>
        <taxon>Pseudomonadota</taxon>
        <taxon>Alphaproteobacteria</taxon>
        <taxon>Rhodospirillales</taxon>
        <taxon>Azospirillaceae</taxon>
        <taxon>Nitrospirillum</taxon>
    </lineage>
</organism>
<dbReference type="Proteomes" id="UP000316545">
    <property type="component" value="Unassembled WGS sequence"/>
</dbReference>
<evidence type="ECO:0000259" key="4">
    <source>
        <dbReference type="Pfam" id="PF00669"/>
    </source>
</evidence>
<accession>A0A560FUG7</accession>
<dbReference type="AlphaFoldDB" id="A0A560FUG7"/>